<dbReference type="EMBL" id="JAVYJV010000003">
    <property type="protein sequence ID" value="KAK4374971.1"/>
    <property type="molecule type" value="Genomic_DNA"/>
</dbReference>
<gene>
    <name evidence="2" type="ORF">RND71_005648</name>
</gene>
<sequence length="161" mass="17502">MGGFPMKAPTNPRTLTRGIRSHEDGPDAAKRRPGSGFPTGRGTGDGHLKAHHDLQETSARPENANRLGVRGSIRIWICEGNRSYVPLTQLGNGSEGTATWGMSASRRKAHFSLWVIRRATLSDQGPGYKGPGSIQVRRTPEVTAMSKNLTCGPKRRANTRM</sequence>
<reference evidence="2" key="1">
    <citation type="submission" date="2023-12" db="EMBL/GenBank/DDBJ databases">
        <title>Genome assembly of Anisodus tanguticus.</title>
        <authorList>
            <person name="Wang Y.-J."/>
        </authorList>
    </citation>
    <scope>NUCLEOTIDE SEQUENCE</scope>
    <source>
        <strain evidence="2">KB-2021</strain>
        <tissue evidence="2">Leaf</tissue>
    </source>
</reference>
<feature type="compositionally biased region" description="Basic and acidic residues" evidence="1">
    <location>
        <begin position="20"/>
        <end position="30"/>
    </location>
</feature>
<accession>A0AAE1SSJ8</accession>
<evidence type="ECO:0000256" key="1">
    <source>
        <dbReference type="SAM" id="MobiDB-lite"/>
    </source>
</evidence>
<protein>
    <submittedName>
        <fullName evidence="2">Uncharacterized protein</fullName>
    </submittedName>
</protein>
<organism evidence="2 3">
    <name type="scientific">Anisodus tanguticus</name>
    <dbReference type="NCBI Taxonomy" id="243964"/>
    <lineage>
        <taxon>Eukaryota</taxon>
        <taxon>Viridiplantae</taxon>
        <taxon>Streptophyta</taxon>
        <taxon>Embryophyta</taxon>
        <taxon>Tracheophyta</taxon>
        <taxon>Spermatophyta</taxon>
        <taxon>Magnoliopsida</taxon>
        <taxon>eudicotyledons</taxon>
        <taxon>Gunneridae</taxon>
        <taxon>Pentapetalae</taxon>
        <taxon>asterids</taxon>
        <taxon>lamiids</taxon>
        <taxon>Solanales</taxon>
        <taxon>Solanaceae</taxon>
        <taxon>Solanoideae</taxon>
        <taxon>Hyoscyameae</taxon>
        <taxon>Anisodus</taxon>
    </lineage>
</organism>
<evidence type="ECO:0000313" key="2">
    <source>
        <dbReference type="EMBL" id="KAK4374971.1"/>
    </source>
</evidence>
<dbReference type="PANTHER" id="PTHR48161:SF1">
    <property type="entry name" value="(RAPE) HYPOTHETICAL PROTEIN"/>
    <property type="match status" value="1"/>
</dbReference>
<feature type="region of interest" description="Disordered" evidence="1">
    <location>
        <begin position="1"/>
        <end position="49"/>
    </location>
</feature>
<keyword evidence="3" id="KW-1185">Reference proteome</keyword>
<dbReference type="Proteomes" id="UP001291623">
    <property type="component" value="Unassembled WGS sequence"/>
</dbReference>
<proteinExistence type="predicted"/>
<comment type="caution">
    <text evidence="2">The sequence shown here is derived from an EMBL/GenBank/DDBJ whole genome shotgun (WGS) entry which is preliminary data.</text>
</comment>
<dbReference type="AlphaFoldDB" id="A0AAE1SSJ8"/>
<name>A0AAE1SSJ8_9SOLA</name>
<dbReference type="PANTHER" id="PTHR48161">
    <property type="entry name" value="BNACNNG12870D PROTEIN"/>
    <property type="match status" value="1"/>
</dbReference>
<evidence type="ECO:0000313" key="3">
    <source>
        <dbReference type="Proteomes" id="UP001291623"/>
    </source>
</evidence>